<organism evidence="1 2">
    <name type="scientific">Mediterraneibacter gnavus</name>
    <name type="common">Ruminococcus gnavus</name>
    <dbReference type="NCBI Taxonomy" id="33038"/>
    <lineage>
        <taxon>Bacteria</taxon>
        <taxon>Bacillati</taxon>
        <taxon>Bacillota</taxon>
        <taxon>Clostridia</taxon>
        <taxon>Lachnospirales</taxon>
        <taxon>Lachnospiraceae</taxon>
        <taxon>Mediterraneibacter</taxon>
    </lineage>
</organism>
<protein>
    <submittedName>
        <fullName evidence="1">DUF2513 domain-containing protein</fullName>
    </submittedName>
</protein>
<dbReference type="Proteomes" id="UP001079535">
    <property type="component" value="Unassembled WGS sequence"/>
</dbReference>
<comment type="caution">
    <text evidence="1">The sequence shown here is derived from an EMBL/GenBank/DDBJ whole genome shotgun (WGS) entry which is preliminary data.</text>
</comment>
<dbReference type="AlphaFoldDB" id="A0A9Q4F1M3"/>
<dbReference type="InterPro" id="IPR019650">
    <property type="entry name" value="DUF2513"/>
</dbReference>
<sequence length="123" mass="14026">MKLNPECIRDILIEIESNTGYQSRWTFDESTVESGILSRYTYEEFAYHISQCDKAGLIDDYNSYDFGESGVVSDLSPYGHEFLANIRTDTVWNKLKATGTTSLPILFNLAKDFALAYFQGRIL</sequence>
<proteinExistence type="predicted"/>
<gene>
    <name evidence="1" type="ORF">OZZ17_11820</name>
</gene>
<reference evidence="1" key="1">
    <citation type="submission" date="2022-11" db="EMBL/GenBank/DDBJ databases">
        <title>Temperate bacteriophages infecting mucin-degrading bacterium Ruminococcus gnavus from the human gut.</title>
        <authorList>
            <person name="Buttimer C."/>
        </authorList>
    </citation>
    <scope>NUCLEOTIDE SEQUENCE</scope>
    <source>
        <strain evidence="1">CCUG 49994</strain>
    </source>
</reference>
<accession>A0A9Q4F1M3</accession>
<name>A0A9Q4F1M3_MEDGN</name>
<evidence type="ECO:0000313" key="2">
    <source>
        <dbReference type="Proteomes" id="UP001079535"/>
    </source>
</evidence>
<evidence type="ECO:0000313" key="1">
    <source>
        <dbReference type="EMBL" id="MCZ0668220.1"/>
    </source>
</evidence>
<dbReference type="EMBL" id="JAPRAY010000015">
    <property type="protein sequence ID" value="MCZ0668220.1"/>
    <property type="molecule type" value="Genomic_DNA"/>
</dbReference>
<dbReference type="RefSeq" id="WP_268803628.1">
    <property type="nucleotide sequence ID" value="NZ_JAPRAY010000015.1"/>
</dbReference>
<dbReference type="Pfam" id="PF10711">
    <property type="entry name" value="DUF2513"/>
    <property type="match status" value="1"/>
</dbReference>